<proteinExistence type="predicted"/>
<name>A0A9X3X7T2_9BACT</name>
<evidence type="ECO:0000256" key="2">
    <source>
        <dbReference type="SAM" id="Phobius"/>
    </source>
</evidence>
<organism evidence="3 4">
    <name type="scientific">Polyangium jinanense</name>
    <dbReference type="NCBI Taxonomy" id="2829994"/>
    <lineage>
        <taxon>Bacteria</taxon>
        <taxon>Pseudomonadati</taxon>
        <taxon>Myxococcota</taxon>
        <taxon>Polyangia</taxon>
        <taxon>Polyangiales</taxon>
        <taxon>Polyangiaceae</taxon>
        <taxon>Polyangium</taxon>
    </lineage>
</organism>
<comment type="caution">
    <text evidence="3">The sequence shown here is derived from an EMBL/GenBank/DDBJ whole genome shotgun (WGS) entry which is preliminary data.</text>
</comment>
<accession>A0A9X3X7T2</accession>
<evidence type="ECO:0000256" key="1">
    <source>
        <dbReference type="SAM" id="MobiDB-lite"/>
    </source>
</evidence>
<keyword evidence="2" id="KW-0472">Membrane</keyword>
<evidence type="ECO:0000313" key="4">
    <source>
        <dbReference type="Proteomes" id="UP001151081"/>
    </source>
</evidence>
<keyword evidence="4" id="KW-1185">Reference proteome</keyword>
<feature type="transmembrane region" description="Helical" evidence="2">
    <location>
        <begin position="65"/>
        <end position="88"/>
    </location>
</feature>
<feature type="region of interest" description="Disordered" evidence="1">
    <location>
        <begin position="1"/>
        <end position="34"/>
    </location>
</feature>
<keyword evidence="2" id="KW-0812">Transmembrane</keyword>
<keyword evidence="2" id="KW-1133">Transmembrane helix</keyword>
<sequence>MNKPRTQKARIVAHDRRNTSTSRRSVSSTPKKSERLHRRALVMMEDAPPLARNNRCKSSKGATPGLLASILCPWGAYLGIVAAILRFGKAMGTHDPRMGIEAIAVLAVVAIVTVLAVVAIVVVLARWQR</sequence>
<feature type="compositionally biased region" description="Low complexity" evidence="1">
    <location>
        <begin position="19"/>
        <end position="29"/>
    </location>
</feature>
<dbReference type="EMBL" id="JAGTJJ010000031">
    <property type="protein sequence ID" value="MDC3985797.1"/>
    <property type="molecule type" value="Genomic_DNA"/>
</dbReference>
<dbReference type="RefSeq" id="WP_272459249.1">
    <property type="nucleotide sequence ID" value="NZ_JAGTJJ010000031.1"/>
</dbReference>
<feature type="transmembrane region" description="Helical" evidence="2">
    <location>
        <begin position="100"/>
        <end position="125"/>
    </location>
</feature>
<dbReference type="Proteomes" id="UP001151081">
    <property type="component" value="Unassembled WGS sequence"/>
</dbReference>
<reference evidence="3 4" key="1">
    <citation type="submission" date="2021-04" db="EMBL/GenBank/DDBJ databases">
        <title>Genome analysis of Polyangium sp.</title>
        <authorList>
            <person name="Li Y."/>
            <person name="Wang J."/>
        </authorList>
    </citation>
    <scope>NUCLEOTIDE SEQUENCE [LARGE SCALE GENOMIC DNA]</scope>
    <source>
        <strain evidence="3 4">SDU14</strain>
    </source>
</reference>
<protein>
    <submittedName>
        <fullName evidence="3">Uncharacterized protein</fullName>
    </submittedName>
</protein>
<gene>
    <name evidence="3" type="ORF">KEG57_35280</name>
</gene>
<evidence type="ECO:0000313" key="3">
    <source>
        <dbReference type="EMBL" id="MDC3985797.1"/>
    </source>
</evidence>
<dbReference type="AlphaFoldDB" id="A0A9X3X7T2"/>